<organism evidence="13 14">
    <name type="scientific">Lasius niger</name>
    <name type="common">Black garden ant</name>
    <dbReference type="NCBI Taxonomy" id="67767"/>
    <lineage>
        <taxon>Eukaryota</taxon>
        <taxon>Metazoa</taxon>
        <taxon>Ecdysozoa</taxon>
        <taxon>Arthropoda</taxon>
        <taxon>Hexapoda</taxon>
        <taxon>Insecta</taxon>
        <taxon>Pterygota</taxon>
        <taxon>Neoptera</taxon>
        <taxon>Endopterygota</taxon>
        <taxon>Hymenoptera</taxon>
        <taxon>Apocrita</taxon>
        <taxon>Aculeata</taxon>
        <taxon>Formicoidea</taxon>
        <taxon>Formicidae</taxon>
        <taxon>Formicinae</taxon>
        <taxon>Lasius</taxon>
        <taxon>Lasius</taxon>
    </lineage>
</organism>
<keyword evidence="14" id="KW-1185">Reference proteome</keyword>
<evidence type="ECO:0000256" key="11">
    <source>
        <dbReference type="PROSITE-ProRule" id="PRU00043"/>
    </source>
</evidence>
<evidence type="ECO:0000256" key="4">
    <source>
        <dbReference type="ARBA" id="ARBA00022729"/>
    </source>
</evidence>
<feature type="domain" description="Cadherin" evidence="12">
    <location>
        <begin position="99"/>
        <end position="200"/>
    </location>
</feature>
<feature type="domain" description="Cadherin" evidence="12">
    <location>
        <begin position="321"/>
        <end position="370"/>
    </location>
</feature>
<evidence type="ECO:0000313" key="13">
    <source>
        <dbReference type="EMBL" id="KMQ96255.1"/>
    </source>
</evidence>
<keyword evidence="9" id="KW-0472">Membrane</keyword>
<evidence type="ECO:0000256" key="1">
    <source>
        <dbReference type="ARBA" id="ARBA00004162"/>
    </source>
</evidence>
<dbReference type="GO" id="GO:0005886">
    <property type="term" value="C:plasma membrane"/>
    <property type="evidence" value="ECO:0007669"/>
    <property type="project" value="UniProtKB-SubCell"/>
</dbReference>
<evidence type="ECO:0000256" key="6">
    <source>
        <dbReference type="ARBA" id="ARBA00022837"/>
    </source>
</evidence>
<evidence type="ECO:0000256" key="9">
    <source>
        <dbReference type="ARBA" id="ARBA00023136"/>
    </source>
</evidence>
<dbReference type="SUPFAM" id="SSF49313">
    <property type="entry name" value="Cadherin-like"/>
    <property type="match status" value="3"/>
</dbReference>
<evidence type="ECO:0000259" key="12">
    <source>
        <dbReference type="PROSITE" id="PS50268"/>
    </source>
</evidence>
<keyword evidence="10" id="KW-0325">Glycoprotein</keyword>
<dbReference type="EMBL" id="LBMM01001473">
    <property type="protein sequence ID" value="KMQ96255.1"/>
    <property type="molecule type" value="Genomic_DNA"/>
</dbReference>
<dbReference type="PROSITE" id="PS00232">
    <property type="entry name" value="CADHERIN_1"/>
    <property type="match status" value="2"/>
</dbReference>
<gene>
    <name evidence="13" type="ORF">RF55_3475</name>
</gene>
<accession>A0A0J7NV35</accession>
<dbReference type="GO" id="GO:0005509">
    <property type="term" value="F:calcium ion binding"/>
    <property type="evidence" value="ECO:0007669"/>
    <property type="project" value="UniProtKB-UniRule"/>
</dbReference>
<dbReference type="PANTHER" id="PTHR24026:SF133">
    <property type="entry name" value="CADHERIN-RELATED FAMILY MEMBER 2"/>
    <property type="match status" value="1"/>
</dbReference>
<feature type="domain" description="Cadherin" evidence="12">
    <location>
        <begin position="201"/>
        <end position="311"/>
    </location>
</feature>
<protein>
    <submittedName>
        <fullName evidence="13">Cadherin-23-like protein</fullName>
    </submittedName>
</protein>
<evidence type="ECO:0000256" key="2">
    <source>
        <dbReference type="ARBA" id="ARBA00004479"/>
    </source>
</evidence>
<evidence type="ECO:0000256" key="5">
    <source>
        <dbReference type="ARBA" id="ARBA00022737"/>
    </source>
</evidence>
<dbReference type="Gene3D" id="2.60.40.60">
    <property type="entry name" value="Cadherins"/>
    <property type="match status" value="4"/>
</dbReference>
<feature type="domain" description="Cadherin" evidence="12">
    <location>
        <begin position="1"/>
        <end position="98"/>
    </location>
</feature>
<dbReference type="PANTHER" id="PTHR24026">
    <property type="entry name" value="FAT ATYPICAL CADHERIN-RELATED"/>
    <property type="match status" value="1"/>
</dbReference>
<comment type="caution">
    <text evidence="13">The sequence shown here is derived from an EMBL/GenBank/DDBJ whole genome shotgun (WGS) entry which is preliminary data.</text>
</comment>
<dbReference type="PaxDb" id="67767-A0A0J7NV35"/>
<evidence type="ECO:0000256" key="7">
    <source>
        <dbReference type="ARBA" id="ARBA00022889"/>
    </source>
</evidence>
<keyword evidence="8" id="KW-1133">Transmembrane helix</keyword>
<keyword evidence="5" id="KW-0677">Repeat</keyword>
<reference evidence="13 14" key="1">
    <citation type="submission" date="2015-04" db="EMBL/GenBank/DDBJ databases">
        <title>Lasius niger genome sequencing.</title>
        <authorList>
            <person name="Konorov E.A."/>
            <person name="Nikitin M.A."/>
            <person name="Kirill M.V."/>
            <person name="Chang P."/>
        </authorList>
    </citation>
    <scope>NUCLEOTIDE SEQUENCE [LARGE SCALE GENOMIC DNA]</scope>
    <source>
        <tissue evidence="13">Whole</tissue>
    </source>
</reference>
<dbReference type="InterPro" id="IPR002126">
    <property type="entry name" value="Cadherin-like_dom"/>
</dbReference>
<dbReference type="SMART" id="SM00112">
    <property type="entry name" value="CA"/>
    <property type="match status" value="3"/>
</dbReference>
<keyword evidence="7" id="KW-0130">Cell adhesion</keyword>
<evidence type="ECO:0000313" key="14">
    <source>
        <dbReference type="Proteomes" id="UP000036403"/>
    </source>
</evidence>
<dbReference type="GO" id="GO:0007156">
    <property type="term" value="P:homophilic cell adhesion via plasma membrane adhesion molecules"/>
    <property type="evidence" value="ECO:0007669"/>
    <property type="project" value="InterPro"/>
</dbReference>
<proteinExistence type="predicted"/>
<keyword evidence="4" id="KW-0732">Signal</keyword>
<dbReference type="STRING" id="67767.A0A0J7NV35"/>
<dbReference type="FunFam" id="2.60.40.60:FF:000118">
    <property type="entry name" value="protocadherin Fat 4"/>
    <property type="match status" value="1"/>
</dbReference>
<dbReference type="Proteomes" id="UP000036403">
    <property type="component" value="Unassembled WGS sequence"/>
</dbReference>
<dbReference type="CDD" id="cd11304">
    <property type="entry name" value="Cadherin_repeat"/>
    <property type="match status" value="3"/>
</dbReference>
<name>A0A0J7NV35_LASNI</name>
<dbReference type="InterPro" id="IPR020894">
    <property type="entry name" value="Cadherin_CS"/>
</dbReference>
<evidence type="ECO:0000256" key="3">
    <source>
        <dbReference type="ARBA" id="ARBA00022692"/>
    </source>
</evidence>
<dbReference type="InterPro" id="IPR015919">
    <property type="entry name" value="Cadherin-like_sf"/>
</dbReference>
<dbReference type="PRINTS" id="PR00205">
    <property type="entry name" value="CADHERIN"/>
</dbReference>
<dbReference type="AlphaFoldDB" id="A0A0J7NV35"/>
<dbReference type="Pfam" id="PF00028">
    <property type="entry name" value="Cadherin"/>
    <property type="match status" value="2"/>
</dbReference>
<dbReference type="OrthoDB" id="6491773at2759"/>
<evidence type="ECO:0000256" key="8">
    <source>
        <dbReference type="ARBA" id="ARBA00022989"/>
    </source>
</evidence>
<comment type="subcellular location">
    <subcellularLocation>
        <location evidence="1">Cell membrane</location>
        <topology evidence="1">Single-pass membrane protein</topology>
    </subcellularLocation>
    <subcellularLocation>
        <location evidence="2">Membrane</location>
        <topology evidence="2">Single-pass type I membrane protein</topology>
    </subcellularLocation>
</comment>
<dbReference type="PROSITE" id="PS50268">
    <property type="entry name" value="CADHERIN_2"/>
    <property type="match status" value="4"/>
</dbReference>
<evidence type="ECO:0000256" key="10">
    <source>
        <dbReference type="ARBA" id="ARBA00023180"/>
    </source>
</evidence>
<keyword evidence="6 11" id="KW-0106">Calcium</keyword>
<keyword evidence="3" id="KW-0812">Transmembrane</keyword>
<sequence length="383" mass="42186">MIVSDGDVGDNAKYFLALRDVPRYSGISKAFTVSPEEAQGRVPVVIKAKDVNVLDYDVDDPAKRELEFDVVATVASEVVATSRVHIQLLDANDHSPEFSQSVYKLLVSEDAEPGTRFGDVYAKDYDSGSFGELTYTLRGFGADKFRTDSQAGGIFVAKKLDYETQKSYSLTMEAKDGGGRVSAVNILIELDDVNDNKPMFEQAEYSRTVREGATSFDPQMFVRATDVDGPMQGNGRVLYSISRHNSMTDDVFKINSDSGEVTMSRPVRSGDTERGIYELIIHATDVGAPPLHSEAKLFVRVGVPGNQKPIFRGNYKSNLPGPNAYRARLLENASPGTEVIRVVANDPDGRDNLLQYYIASGSKDNFVIDSRCDINFDWIIQVA</sequence>